<keyword evidence="2" id="KW-1185">Reference proteome</keyword>
<evidence type="ECO:0000313" key="1">
    <source>
        <dbReference type="EMBL" id="MET8434324.1"/>
    </source>
</evidence>
<dbReference type="RefSeq" id="WP_356497116.1">
    <property type="nucleotide sequence ID" value="NZ_JBEXIP010000011.1"/>
</dbReference>
<comment type="caution">
    <text evidence="1">The sequence shown here is derived from an EMBL/GenBank/DDBJ whole genome shotgun (WGS) entry which is preliminary data.</text>
</comment>
<reference evidence="1 2" key="1">
    <citation type="submission" date="2024-06" db="EMBL/GenBank/DDBJ databases">
        <title>The Natural Products Discovery Center: Release of the First 8490 Sequenced Strains for Exploring Actinobacteria Biosynthetic Diversity.</title>
        <authorList>
            <person name="Kalkreuter E."/>
            <person name="Kautsar S.A."/>
            <person name="Yang D."/>
            <person name="Bader C.D."/>
            <person name="Teijaro C.N."/>
            <person name="Fluegel L."/>
            <person name="Davis C.M."/>
            <person name="Simpson J.R."/>
            <person name="Lauterbach L."/>
            <person name="Steele A.D."/>
            <person name="Gui C."/>
            <person name="Meng S."/>
            <person name="Li G."/>
            <person name="Viehrig K."/>
            <person name="Ye F."/>
            <person name="Su P."/>
            <person name="Kiefer A.F."/>
            <person name="Nichols A."/>
            <person name="Cepeda A.J."/>
            <person name="Yan W."/>
            <person name="Fan B."/>
            <person name="Jiang Y."/>
            <person name="Adhikari A."/>
            <person name="Zheng C.-J."/>
            <person name="Schuster L."/>
            <person name="Cowan T.M."/>
            <person name="Smanski M.J."/>
            <person name="Chevrette M.G."/>
            <person name="De Carvalho L.P.S."/>
            <person name="Shen B."/>
        </authorList>
    </citation>
    <scope>NUCLEOTIDE SEQUENCE [LARGE SCALE GENOMIC DNA]</scope>
    <source>
        <strain evidence="1 2">NPDC005137</strain>
    </source>
</reference>
<protein>
    <submittedName>
        <fullName evidence="1">Uncharacterized protein</fullName>
    </submittedName>
</protein>
<evidence type="ECO:0000313" key="2">
    <source>
        <dbReference type="Proteomes" id="UP001550044"/>
    </source>
</evidence>
<name>A0ABV2UBD7_9ACTN</name>
<dbReference type="EMBL" id="JBEXIP010000011">
    <property type="protein sequence ID" value="MET8434324.1"/>
    <property type="molecule type" value="Genomic_DNA"/>
</dbReference>
<proteinExistence type="predicted"/>
<accession>A0ABV2UBD7</accession>
<sequence length="40" mass="4327">MTRNAKAGRSQNVSVLTMRSRLIPVVLPSVKIGTFVATRA</sequence>
<dbReference type="Proteomes" id="UP001550044">
    <property type="component" value="Unassembled WGS sequence"/>
</dbReference>
<organism evidence="1 2">
    <name type="scientific">Streptomyces sp. 900116325</name>
    <dbReference type="NCBI Taxonomy" id="3154295"/>
    <lineage>
        <taxon>Bacteria</taxon>
        <taxon>Bacillati</taxon>
        <taxon>Actinomycetota</taxon>
        <taxon>Actinomycetes</taxon>
        <taxon>Kitasatosporales</taxon>
        <taxon>Streptomycetaceae</taxon>
        <taxon>Streptomyces</taxon>
    </lineage>
</organism>
<gene>
    <name evidence="1" type="ORF">ABZV61_16270</name>
</gene>